<keyword evidence="3" id="KW-1185">Reference proteome</keyword>
<dbReference type="Pfam" id="PF13302">
    <property type="entry name" value="Acetyltransf_3"/>
    <property type="match status" value="1"/>
</dbReference>
<dbReference type="GO" id="GO:0016747">
    <property type="term" value="F:acyltransferase activity, transferring groups other than amino-acyl groups"/>
    <property type="evidence" value="ECO:0007669"/>
    <property type="project" value="InterPro"/>
</dbReference>
<dbReference type="RefSeq" id="WP_056017318.1">
    <property type="nucleotide sequence ID" value="NZ_LLYZ01000020.1"/>
</dbReference>
<dbReference type="PANTHER" id="PTHR43792:SF1">
    <property type="entry name" value="N-ACETYLTRANSFERASE DOMAIN-CONTAINING PROTEIN"/>
    <property type="match status" value="1"/>
</dbReference>
<dbReference type="PROSITE" id="PS51186">
    <property type="entry name" value="GNAT"/>
    <property type="match status" value="1"/>
</dbReference>
<proteinExistence type="predicted"/>
<dbReference type="EMBL" id="LLYZ01000020">
    <property type="protein sequence ID" value="KQK24723.1"/>
    <property type="molecule type" value="Genomic_DNA"/>
</dbReference>
<dbReference type="Gene3D" id="3.40.630.30">
    <property type="match status" value="1"/>
</dbReference>
<dbReference type="OrthoDB" id="9788916at2"/>
<protein>
    <recommendedName>
        <fullName evidence="1">N-acetyltransferase domain-containing protein</fullName>
    </recommendedName>
</protein>
<organism evidence="2 3">
    <name type="scientific">Chryseobacterium aquaticum</name>
    <dbReference type="NCBI Taxonomy" id="452084"/>
    <lineage>
        <taxon>Bacteria</taxon>
        <taxon>Pseudomonadati</taxon>
        <taxon>Bacteroidota</taxon>
        <taxon>Flavobacteriia</taxon>
        <taxon>Flavobacteriales</taxon>
        <taxon>Weeksellaceae</taxon>
        <taxon>Chryseobacterium group</taxon>
        <taxon>Chryseobacterium</taxon>
    </lineage>
</organism>
<accession>A0A0Q3K4J3</accession>
<sequence length="187" mass="22383">MKYLLAHQESERLLFRKLEHSDFDKWLHLFEDEETAKMLGMSEYKNANECCEKWFEWTFHRYENNLGGQNVLISKESQQFVGQCGLLVREVENNLEIEIAYSILREFRGQGYAIESAKKCRDFAFENNFHNRLVSIIIHENHTSKNVALKNGMKLKKQINYSNKKMDLFEITKQEWEMQLLQNKSYI</sequence>
<evidence type="ECO:0000313" key="2">
    <source>
        <dbReference type="EMBL" id="KQK24723.1"/>
    </source>
</evidence>
<dbReference type="STRING" id="452084.AR438_16215"/>
<dbReference type="AlphaFoldDB" id="A0A0Q3K4J3"/>
<feature type="domain" description="N-acetyltransferase" evidence="1">
    <location>
        <begin position="13"/>
        <end position="183"/>
    </location>
</feature>
<dbReference type="SUPFAM" id="SSF55729">
    <property type="entry name" value="Acyl-CoA N-acyltransferases (Nat)"/>
    <property type="match status" value="1"/>
</dbReference>
<reference evidence="2 3" key="1">
    <citation type="submission" date="2015-10" db="EMBL/GenBank/DDBJ databases">
        <title>Chryseobacterium aquaticum genome.</title>
        <authorList>
            <person name="Newman J.D."/>
            <person name="Ferguson M.B."/>
            <person name="Miller J.R."/>
        </authorList>
    </citation>
    <scope>NUCLEOTIDE SEQUENCE [LARGE SCALE GENOMIC DNA]</scope>
    <source>
        <strain evidence="2 3">KCTC 12483</strain>
    </source>
</reference>
<gene>
    <name evidence="2" type="ORF">AR438_16215</name>
</gene>
<dbReference type="Proteomes" id="UP000051682">
    <property type="component" value="Unassembled WGS sequence"/>
</dbReference>
<dbReference type="InterPro" id="IPR051531">
    <property type="entry name" value="N-acetyltransferase"/>
</dbReference>
<dbReference type="InterPro" id="IPR000182">
    <property type="entry name" value="GNAT_dom"/>
</dbReference>
<comment type="caution">
    <text evidence="2">The sequence shown here is derived from an EMBL/GenBank/DDBJ whole genome shotgun (WGS) entry which is preliminary data.</text>
</comment>
<dbReference type="InterPro" id="IPR016181">
    <property type="entry name" value="Acyl_CoA_acyltransferase"/>
</dbReference>
<evidence type="ECO:0000259" key="1">
    <source>
        <dbReference type="PROSITE" id="PS51186"/>
    </source>
</evidence>
<name>A0A0Q3K4J3_9FLAO</name>
<dbReference type="PANTHER" id="PTHR43792">
    <property type="entry name" value="GNAT FAMILY, PUTATIVE (AFU_ORTHOLOGUE AFUA_3G00765)-RELATED-RELATED"/>
    <property type="match status" value="1"/>
</dbReference>
<evidence type="ECO:0000313" key="3">
    <source>
        <dbReference type="Proteomes" id="UP000051682"/>
    </source>
</evidence>